<feature type="domain" description="Putative Flp pilus-assembly TadG-like N-terminal" evidence="4">
    <location>
        <begin position="7"/>
        <end position="54"/>
    </location>
</feature>
<dbReference type="Proteomes" id="UP000664277">
    <property type="component" value="Unassembled WGS sequence"/>
</dbReference>
<dbReference type="AlphaFoldDB" id="A0A8J7PG65"/>
<keyword evidence="3" id="KW-0472">Membrane</keyword>
<evidence type="ECO:0000313" key="6">
    <source>
        <dbReference type="Proteomes" id="UP000664277"/>
    </source>
</evidence>
<dbReference type="EMBL" id="JAFLCK010000014">
    <property type="protein sequence ID" value="MBN8660848.1"/>
    <property type="molecule type" value="Genomic_DNA"/>
</dbReference>
<keyword evidence="1" id="KW-0175">Coiled coil</keyword>
<feature type="coiled-coil region" evidence="1">
    <location>
        <begin position="585"/>
        <end position="642"/>
    </location>
</feature>
<protein>
    <recommendedName>
        <fullName evidence="4">Putative Flp pilus-assembly TadG-like N-terminal domain-containing protein</fullName>
    </recommendedName>
</protein>
<proteinExistence type="predicted"/>
<comment type="caution">
    <text evidence="5">The sequence shown here is derived from an EMBL/GenBank/DDBJ whole genome shotgun (WGS) entry which is preliminary data.</text>
</comment>
<keyword evidence="3" id="KW-1133">Transmembrane helix</keyword>
<dbReference type="Pfam" id="PF13400">
    <property type="entry name" value="Tad"/>
    <property type="match status" value="1"/>
</dbReference>
<evidence type="ECO:0000259" key="4">
    <source>
        <dbReference type="Pfam" id="PF13400"/>
    </source>
</evidence>
<accession>A0A8J7PG65</accession>
<evidence type="ECO:0000256" key="1">
    <source>
        <dbReference type="SAM" id="Coils"/>
    </source>
</evidence>
<feature type="transmembrane region" description="Helical" evidence="3">
    <location>
        <begin position="12"/>
        <end position="31"/>
    </location>
</feature>
<name>A0A8J7PG65_9BACT</name>
<gene>
    <name evidence="5" type="ORF">J0M35_10815</name>
</gene>
<reference evidence="5" key="1">
    <citation type="submission" date="2021-02" db="EMBL/GenBank/DDBJ databases">
        <title>Genome-Resolved Metagenomics of a Microbial Community Performing Photosynthetic Biological Nutrient Removal.</title>
        <authorList>
            <person name="Mcdaniel E.A."/>
        </authorList>
    </citation>
    <scope>NUCLEOTIDE SEQUENCE</scope>
    <source>
        <strain evidence="5">UWPOB_OBS1</strain>
    </source>
</reference>
<evidence type="ECO:0000313" key="5">
    <source>
        <dbReference type="EMBL" id="MBN8660848.1"/>
    </source>
</evidence>
<dbReference type="InterPro" id="IPR028087">
    <property type="entry name" value="Tad_N"/>
</dbReference>
<keyword evidence="3" id="KW-0812">Transmembrane</keyword>
<organism evidence="5 6">
    <name type="scientific">Candidatus Obscuribacter phosphatis</name>
    <dbReference type="NCBI Taxonomy" id="1906157"/>
    <lineage>
        <taxon>Bacteria</taxon>
        <taxon>Bacillati</taxon>
        <taxon>Candidatus Melainabacteria</taxon>
        <taxon>Candidatus Obscuribacterales</taxon>
        <taxon>Candidatus Obscuribacteraceae</taxon>
        <taxon>Candidatus Obscuribacter</taxon>
    </lineage>
</organism>
<evidence type="ECO:0000256" key="2">
    <source>
        <dbReference type="SAM" id="MobiDB-lite"/>
    </source>
</evidence>
<feature type="compositionally biased region" description="Basic and acidic residues" evidence="2">
    <location>
        <begin position="834"/>
        <end position="843"/>
    </location>
</feature>
<sequence>MIRVKRGSTLIYGLAAFLAVALIFGFITLNYQQLFGFQKQAQNAVDAAAIAVAKDVQRVTILDPRLGRVGVVDQYGTGGLEQRPILSINTVLATARLDGLVASQLNNTTMIAAAGQDLNNAKAAARNLARSMNDYIGGGGAQDVDGKSINGGNLLNIAANAYNANNRRSSRGYKDLSPADFSVEIGDLRSTFGSQGVTNTPCPSPESMDGLGGNQAYFARVNGTRFYRAKVDIPSPIGSIMLSNLAEQVRLVDKGLFEGLDANAGVIPAVIKLTAREKAVASAPQQGTGALPSGTVHSVACAQMGGPRLPATSGVLRIEFPQGMPPVGAPAPFANNVVTPLTIMNASQITSIGQNGNAAPWSGNGRYFTANGGAFPGSGSIAPSNFMGRNQDNPSISLSLFVYDWLRNEGIKPNVDSVVRALRNVDLRNTPIGQTVAVVPSDTVNTERDILTAFLAPDARAQRPPVGDPNNVYGAIFRLVDANAAMTPGQDDRSLVNFNGANAQRYVDQAYTFRMQASVPQQLAWAQQSSTLATGMDKDGNATTTDGNPVTDLYDLERELLDTKQIANNTDLAAQRVLAKYRPLLAAAQARLAAAQAAYTRALQAANNDENDSTVIAAKQEVDAAQALVNKYQAVVDRATNAANNGKMGVRVVDTVINNLLAVTAMGTKKIKAGDFMLARSIPFFAPKTAATDAAIEGTDPVPTGQVSNARGSKNWVDNGMYIMGGTVPPNINIAMSDVTGVFQPVFAQSVVPSSLTRNFRMIVRGDATAGDGSVLVSVANNGPSATSNPQSILRGQLNYQALNVYTEPPTRTNPCTINWSIMARNNAYSTQADCRKPPKPGDPESEGNVLDCSRAQGQTNPDGSAKACDSEVAQWQFTSPLPNCPPPPIPPGGPPGESH</sequence>
<feature type="compositionally biased region" description="Pro residues" evidence="2">
    <location>
        <begin position="883"/>
        <end position="900"/>
    </location>
</feature>
<feature type="region of interest" description="Disordered" evidence="2">
    <location>
        <begin position="831"/>
        <end position="900"/>
    </location>
</feature>
<evidence type="ECO:0000256" key="3">
    <source>
        <dbReference type="SAM" id="Phobius"/>
    </source>
</evidence>